<feature type="transmembrane region" description="Helical" evidence="7">
    <location>
        <begin position="932"/>
        <end position="951"/>
    </location>
</feature>
<evidence type="ECO:0000259" key="8">
    <source>
        <dbReference type="Pfam" id="PF00746"/>
    </source>
</evidence>
<evidence type="ECO:0000256" key="7">
    <source>
        <dbReference type="SAM" id="Phobius"/>
    </source>
</evidence>
<feature type="compositionally biased region" description="Polar residues" evidence="6">
    <location>
        <begin position="49"/>
        <end position="68"/>
    </location>
</feature>
<sequence length="961" mass="105914">VTETADDTNVVAREQTPKEGVTPTKSVEGVSETTNVDSNEVVNKLVDSMGNNDVTDASVTSKNGQVANESKEMPGSIPVTTSTTSNTDGINASKTSSNDFLTFSAEQIKELTLENFEALQLSDETISKLSDKQLVALNSNDNFYQYNQKRIGNQVERSNDGITDRSAYIGRKVSPDEAEVTIKNKGIAGPPTLKAQILNFDIRFYKGIHNGDYFFVESQDLPVELPPVFLYEINGKRLPVMTVERLEYDSDYYKGEDSSDPTRFDLSAVKGFVTKKYKYKVTFTENVEGLENIRAHFTRTFSNQTLAVAQDMQVHQRVKINDDVKLDQQYILPAFTKTSAGSYYKSDFNDGTASYLRMNATVYDMRDLGTPEERKFSKDVKSEGIMTFNGEVGGLPNGFVAKFSSKDSNPNPYIWDNVNMVGQRLPVYYIAYDMVDSSKGNSNDGTVYVTPDDMYMIIESISKDHKEMTVRFVGDYSKPGWIVNGTLNPELEPEGKSSKFSVKFTKNYNSARTTLNGDPESINQGYTSISLTNSEGQPIVKKQPQIGGYYRYTQSEKFSSVPVEITNSDQVGKGTVIVNYIDITGKLLKAKDATVVVKNADVGAQYDATIEKFRPQTIIKDNNGEINTYQLVSAGVYPIGLVGTTGELIEDVDNNDIISYSDAEGIKPIGKVVRGKGYITYVYKELNGNVNVTYKDIDGNIIKFIQNDQYISNDGQLVAKDQPVGDRYNATSSDYKPAVITDITGKIYQIVKGGIYQVGEVDNSGHLVSSAPMTGKVLESPQTVTYIYKLMAKKGSVDVTYVTEDGQTLEATTDVVKDGEIGTDYTTSEKTFDGYHFVRMGEFSADAQGKVGEGLKHVIYVYAKDPEVKKGSVDVTYVTEGGDVLEATTPVVTDKAVGTDYTTDQKVNSNTTQKYVVKEGDKLPKMGDSSSMIGLIYGSFSIASALALLGFKKRKDSDEQN</sequence>
<comment type="caution">
    <text evidence="10">The sequence shown here is derived from an EMBL/GenBank/DDBJ whole genome shotgun (WGS) entry which is preliminary data.</text>
</comment>
<proteinExistence type="predicted"/>
<dbReference type="RefSeq" id="WP_179189921.1">
    <property type="nucleotide sequence ID" value="NZ_NGKW01000015.1"/>
</dbReference>
<name>A0A242B1C7_ENTFC</name>
<gene>
    <name evidence="10" type="ORF">A5810_002993</name>
</gene>
<evidence type="ECO:0000259" key="9">
    <source>
        <dbReference type="Pfam" id="PF06458"/>
    </source>
</evidence>
<reference evidence="10 11" key="1">
    <citation type="submission" date="2017-05" db="EMBL/GenBank/DDBJ databases">
        <title>The Genome Sequence of Enterococcus faecium 7H8_DIV0219.</title>
        <authorList>
            <consortium name="The Broad Institute Genomics Platform"/>
            <consortium name="The Broad Institute Genomic Center for Infectious Diseases"/>
            <person name="Earl A."/>
            <person name="Manson A."/>
            <person name="Schwartman J."/>
            <person name="Gilmore M."/>
            <person name="Abouelleil A."/>
            <person name="Cao P."/>
            <person name="Chapman S."/>
            <person name="Cusick C."/>
            <person name="Shea T."/>
            <person name="Young S."/>
            <person name="Neafsey D."/>
            <person name="Nusbaum C."/>
            <person name="Birren B."/>
        </authorList>
    </citation>
    <scope>NUCLEOTIDE SEQUENCE [LARGE SCALE GENOMIC DNA]</scope>
    <source>
        <strain evidence="10 11">7H8_DIV0219</strain>
    </source>
</reference>
<evidence type="ECO:0000256" key="1">
    <source>
        <dbReference type="ARBA" id="ARBA00022512"/>
    </source>
</evidence>
<dbReference type="InterPro" id="IPR009459">
    <property type="entry name" value="MucBP_dom"/>
</dbReference>
<feature type="region of interest" description="Disordered" evidence="6">
    <location>
        <begin position="1"/>
        <end position="37"/>
    </location>
</feature>
<feature type="non-terminal residue" evidence="10">
    <location>
        <position position="1"/>
    </location>
</feature>
<keyword evidence="2" id="KW-0964">Secreted</keyword>
<evidence type="ECO:0000256" key="6">
    <source>
        <dbReference type="SAM" id="MobiDB-lite"/>
    </source>
</evidence>
<dbReference type="EMBL" id="NGKW01000015">
    <property type="protein sequence ID" value="OTN86668.1"/>
    <property type="molecule type" value="Genomic_DNA"/>
</dbReference>
<keyword evidence="7" id="KW-0472">Membrane</keyword>
<feature type="domain" description="MucBP" evidence="9">
    <location>
        <begin position="689"/>
        <end position="789"/>
    </location>
</feature>
<dbReference type="Gene3D" id="3.10.20.320">
    <property type="entry name" value="Putative peptidoglycan bound protein (lpxtg motif)"/>
    <property type="match status" value="1"/>
</dbReference>
<feature type="domain" description="MucBP" evidence="9">
    <location>
        <begin position="575"/>
        <end position="635"/>
    </location>
</feature>
<dbReference type="AlphaFoldDB" id="A0A242B1C7"/>
<evidence type="ECO:0000256" key="3">
    <source>
        <dbReference type="ARBA" id="ARBA00022729"/>
    </source>
</evidence>
<dbReference type="Pfam" id="PF06458">
    <property type="entry name" value="MucBP"/>
    <property type="match status" value="3"/>
</dbReference>
<evidence type="ECO:0000256" key="4">
    <source>
        <dbReference type="ARBA" id="ARBA00022737"/>
    </source>
</evidence>
<dbReference type="Pfam" id="PF00746">
    <property type="entry name" value="Gram_pos_anchor"/>
    <property type="match status" value="1"/>
</dbReference>
<keyword evidence="1" id="KW-0134">Cell wall</keyword>
<keyword evidence="4" id="KW-0677">Repeat</keyword>
<dbReference type="InterPro" id="IPR019931">
    <property type="entry name" value="LPXTG_anchor"/>
</dbReference>
<feature type="domain" description="MucBP" evidence="9">
    <location>
        <begin position="797"/>
        <end position="862"/>
    </location>
</feature>
<organism evidence="10 11">
    <name type="scientific">Enterococcus faecium</name>
    <name type="common">Streptococcus faecium</name>
    <dbReference type="NCBI Taxonomy" id="1352"/>
    <lineage>
        <taxon>Bacteria</taxon>
        <taxon>Bacillati</taxon>
        <taxon>Bacillota</taxon>
        <taxon>Bacilli</taxon>
        <taxon>Lactobacillales</taxon>
        <taxon>Enterococcaceae</taxon>
        <taxon>Enterococcus</taxon>
    </lineage>
</organism>
<keyword evidence="3" id="KW-0732">Signal</keyword>
<dbReference type="Proteomes" id="UP000194885">
    <property type="component" value="Unassembled WGS sequence"/>
</dbReference>
<keyword evidence="7" id="KW-0812">Transmembrane</keyword>
<accession>A0A242B1C7</accession>
<keyword evidence="7" id="KW-1133">Transmembrane helix</keyword>
<feature type="compositionally biased region" description="Polar residues" evidence="6">
    <location>
        <begin position="78"/>
        <end position="95"/>
    </location>
</feature>
<feature type="domain" description="Gram-positive cocci surface proteins LPxTG" evidence="8">
    <location>
        <begin position="917"/>
        <end position="957"/>
    </location>
</feature>
<evidence type="ECO:0000256" key="2">
    <source>
        <dbReference type="ARBA" id="ARBA00022525"/>
    </source>
</evidence>
<evidence type="ECO:0000313" key="10">
    <source>
        <dbReference type="EMBL" id="OTN86668.1"/>
    </source>
</evidence>
<keyword evidence="5" id="KW-0572">Peptidoglycan-anchor</keyword>
<evidence type="ECO:0000313" key="11">
    <source>
        <dbReference type="Proteomes" id="UP000194885"/>
    </source>
</evidence>
<evidence type="ECO:0000256" key="5">
    <source>
        <dbReference type="ARBA" id="ARBA00023088"/>
    </source>
</evidence>
<protein>
    <submittedName>
        <fullName evidence="10">Uncharacterized protein</fullName>
    </submittedName>
</protein>
<feature type="region of interest" description="Disordered" evidence="6">
    <location>
        <begin position="49"/>
        <end position="95"/>
    </location>
</feature>